<name>A0A9D3LNB0_ANGAN</name>
<feature type="transmembrane region" description="Helical" evidence="1">
    <location>
        <begin position="137"/>
        <end position="161"/>
    </location>
</feature>
<evidence type="ECO:0000256" key="1">
    <source>
        <dbReference type="SAM" id="Phobius"/>
    </source>
</evidence>
<dbReference type="InterPro" id="IPR029383">
    <property type="entry name" value="ARL6IP6"/>
</dbReference>
<dbReference type="EMBL" id="JAFIRN010000016">
    <property type="protein sequence ID" value="KAG5833854.1"/>
    <property type="molecule type" value="Genomic_DNA"/>
</dbReference>
<comment type="caution">
    <text evidence="2">The sequence shown here is derived from an EMBL/GenBank/DDBJ whole genome shotgun (WGS) entry which is preliminary data.</text>
</comment>
<evidence type="ECO:0000313" key="2">
    <source>
        <dbReference type="EMBL" id="KAG5833854.1"/>
    </source>
</evidence>
<feature type="transmembrane region" description="Helical" evidence="1">
    <location>
        <begin position="189"/>
        <end position="209"/>
    </location>
</feature>
<proteinExistence type="predicted"/>
<organism evidence="2 3">
    <name type="scientific">Anguilla anguilla</name>
    <name type="common">European freshwater eel</name>
    <name type="synonym">Muraena anguilla</name>
    <dbReference type="NCBI Taxonomy" id="7936"/>
    <lineage>
        <taxon>Eukaryota</taxon>
        <taxon>Metazoa</taxon>
        <taxon>Chordata</taxon>
        <taxon>Craniata</taxon>
        <taxon>Vertebrata</taxon>
        <taxon>Euteleostomi</taxon>
        <taxon>Actinopterygii</taxon>
        <taxon>Neopterygii</taxon>
        <taxon>Teleostei</taxon>
        <taxon>Anguilliformes</taxon>
        <taxon>Anguillidae</taxon>
        <taxon>Anguilla</taxon>
    </lineage>
</organism>
<reference evidence="2" key="1">
    <citation type="submission" date="2021-01" db="EMBL/GenBank/DDBJ databases">
        <title>A chromosome-scale assembly of European eel, Anguilla anguilla.</title>
        <authorList>
            <person name="Henkel C."/>
            <person name="Jong-Raadsen S.A."/>
            <person name="Dufour S."/>
            <person name="Weltzien F.-A."/>
            <person name="Palstra A.P."/>
            <person name="Pelster B."/>
            <person name="Spaink H.P."/>
            <person name="Van Den Thillart G.E."/>
            <person name="Jansen H."/>
            <person name="Zahm M."/>
            <person name="Klopp C."/>
            <person name="Cedric C."/>
            <person name="Louis A."/>
            <person name="Berthelot C."/>
            <person name="Parey E."/>
            <person name="Roest Crollius H."/>
            <person name="Montfort J."/>
            <person name="Robinson-Rechavi M."/>
            <person name="Bucao C."/>
            <person name="Bouchez O."/>
            <person name="Gislard M."/>
            <person name="Lluch J."/>
            <person name="Milhes M."/>
            <person name="Lampietro C."/>
            <person name="Lopez Roques C."/>
            <person name="Donnadieu C."/>
            <person name="Braasch I."/>
            <person name="Desvignes T."/>
            <person name="Postlethwait J."/>
            <person name="Bobe J."/>
            <person name="Guiguen Y."/>
            <person name="Dirks R."/>
        </authorList>
    </citation>
    <scope>NUCLEOTIDE SEQUENCE</scope>
    <source>
        <strain evidence="2">Tag_6206</strain>
        <tissue evidence="2">Liver</tissue>
    </source>
</reference>
<evidence type="ECO:0008006" key="4">
    <source>
        <dbReference type="Google" id="ProtNLM"/>
    </source>
</evidence>
<dbReference type="Pfam" id="PF15062">
    <property type="entry name" value="ARL6IP6"/>
    <property type="match status" value="1"/>
</dbReference>
<dbReference type="PANTHER" id="PTHR28640:SF1">
    <property type="entry name" value="ADP-RIBOSYLATION FACTOR-LIKE PROTEIN 6-INTERACTING PROTEIN 6"/>
    <property type="match status" value="1"/>
</dbReference>
<keyword evidence="1" id="KW-1133">Transmembrane helix</keyword>
<protein>
    <recommendedName>
        <fullName evidence="4">ADP-ribosylation factor-like protein 6-interacting protein 6</fullName>
    </recommendedName>
</protein>
<gene>
    <name evidence="2" type="ORF">ANANG_G00280330</name>
</gene>
<dbReference type="PANTHER" id="PTHR28640">
    <property type="entry name" value="ADP-RIBOSYLATION FACTOR-LIKE PROTEIN 6-INTERACTING PROTEIN 6"/>
    <property type="match status" value="1"/>
</dbReference>
<keyword evidence="3" id="KW-1185">Reference proteome</keyword>
<feature type="transmembrane region" description="Helical" evidence="1">
    <location>
        <begin position="92"/>
        <end position="116"/>
    </location>
</feature>
<keyword evidence="1" id="KW-0472">Membrane</keyword>
<keyword evidence="1" id="KW-0812">Transmembrane</keyword>
<dbReference type="Proteomes" id="UP001044222">
    <property type="component" value="Chromosome 16"/>
</dbReference>
<dbReference type="AlphaFoldDB" id="A0A9D3LNB0"/>
<evidence type="ECO:0000313" key="3">
    <source>
        <dbReference type="Proteomes" id="UP001044222"/>
    </source>
</evidence>
<sequence>MPRVSDGTEALQADDFVAPAVENDLDSAVIRRLDEQYEIFDQSRSYKNEEEPTATRKAVSFKSTGSQYPGKLSKYAEHKKYWSNGKHWPARIFSMLCCIVILSVVAFLLAFMYLILKELRSERLTTEDGSEIKLLGFWSLLVLSTIAGISCCSFSWTLTYFDSFEPGMYPPSLLSPARQRKMTGRSFHIGYSMAILNGVVAALTVVWCLS</sequence>
<accession>A0A9D3LNB0</accession>